<sequence>MQRRFGLVTKRRKVIVHIATSADGYIARSDGDLEWLTSRPAPKGFYGMNAFMRSVDTKVLGRKTYDVSLRLGAKFDSQSRNIVFSGHPPPADAPSGVEFVNDAIGPFVSRLREQPGKDIWLMGGGEIIASFLDAQAIDEFVI</sequence>
<protein>
    <submittedName>
        <fullName evidence="2">Dihydrofolate reductase</fullName>
    </submittedName>
</protein>
<comment type="caution">
    <text evidence="2">The sequence shown here is derived from an EMBL/GenBank/DDBJ whole genome shotgun (WGS) entry which is preliminary data.</text>
</comment>
<feature type="non-terminal residue" evidence="2">
    <location>
        <position position="142"/>
    </location>
</feature>
<dbReference type="InterPro" id="IPR050765">
    <property type="entry name" value="Riboflavin_Biosynth_HTPR"/>
</dbReference>
<dbReference type="PANTHER" id="PTHR38011:SF11">
    <property type="entry name" value="2,5-DIAMINO-6-RIBOSYLAMINO-4(3H)-PYRIMIDINONE 5'-PHOSPHATE REDUCTASE"/>
    <property type="match status" value="1"/>
</dbReference>
<feature type="domain" description="Bacterial bifunctional deaminase-reductase C-terminal" evidence="1">
    <location>
        <begin position="12"/>
        <end position="142"/>
    </location>
</feature>
<evidence type="ECO:0000259" key="1">
    <source>
        <dbReference type="Pfam" id="PF01872"/>
    </source>
</evidence>
<organism evidence="2 3">
    <name type="scientific">Candidatus Segetimicrobium genomatis</name>
    <dbReference type="NCBI Taxonomy" id="2569760"/>
    <lineage>
        <taxon>Bacteria</taxon>
        <taxon>Bacillati</taxon>
        <taxon>Candidatus Sysuimicrobiota</taxon>
        <taxon>Candidatus Sysuimicrobiia</taxon>
        <taxon>Candidatus Sysuimicrobiales</taxon>
        <taxon>Candidatus Segetimicrobiaceae</taxon>
        <taxon>Candidatus Segetimicrobium</taxon>
    </lineage>
</organism>
<dbReference type="Gene3D" id="3.40.430.10">
    <property type="entry name" value="Dihydrofolate Reductase, subunit A"/>
    <property type="match status" value="1"/>
</dbReference>
<dbReference type="AlphaFoldDB" id="A0A537IYY0"/>
<dbReference type="GO" id="GO:0009231">
    <property type="term" value="P:riboflavin biosynthetic process"/>
    <property type="evidence" value="ECO:0007669"/>
    <property type="project" value="InterPro"/>
</dbReference>
<proteinExistence type="predicted"/>
<name>A0A537IYY0_9BACT</name>
<reference evidence="2 3" key="1">
    <citation type="journal article" date="2019" name="Nat. Microbiol.">
        <title>Mediterranean grassland soil C-N compound turnover is dependent on rainfall and depth, and is mediated by genomically divergent microorganisms.</title>
        <authorList>
            <person name="Diamond S."/>
            <person name="Andeer P.F."/>
            <person name="Li Z."/>
            <person name="Crits-Christoph A."/>
            <person name="Burstein D."/>
            <person name="Anantharaman K."/>
            <person name="Lane K.R."/>
            <person name="Thomas B.C."/>
            <person name="Pan C."/>
            <person name="Northen T.R."/>
            <person name="Banfield J.F."/>
        </authorList>
    </citation>
    <scope>NUCLEOTIDE SEQUENCE [LARGE SCALE GENOMIC DNA]</scope>
    <source>
        <strain evidence="2">NP_8</strain>
    </source>
</reference>
<dbReference type="EMBL" id="VBAP01000019">
    <property type="protein sequence ID" value="TMI76524.1"/>
    <property type="molecule type" value="Genomic_DNA"/>
</dbReference>
<dbReference type="GO" id="GO:0008703">
    <property type="term" value="F:5-amino-6-(5-phosphoribosylamino)uracil reductase activity"/>
    <property type="evidence" value="ECO:0007669"/>
    <property type="project" value="InterPro"/>
</dbReference>
<dbReference type="PANTHER" id="PTHR38011">
    <property type="entry name" value="DIHYDROFOLATE REDUCTASE FAMILY PROTEIN (AFU_ORTHOLOGUE AFUA_8G06820)"/>
    <property type="match status" value="1"/>
</dbReference>
<dbReference type="InterPro" id="IPR002734">
    <property type="entry name" value="RibDG_C"/>
</dbReference>
<accession>A0A537IYY0</accession>
<dbReference type="Pfam" id="PF01872">
    <property type="entry name" value="RibD_C"/>
    <property type="match status" value="1"/>
</dbReference>
<dbReference type="SUPFAM" id="SSF53597">
    <property type="entry name" value="Dihydrofolate reductase-like"/>
    <property type="match status" value="1"/>
</dbReference>
<dbReference type="InterPro" id="IPR024072">
    <property type="entry name" value="DHFR-like_dom_sf"/>
</dbReference>
<evidence type="ECO:0000313" key="3">
    <source>
        <dbReference type="Proteomes" id="UP000318834"/>
    </source>
</evidence>
<evidence type="ECO:0000313" key="2">
    <source>
        <dbReference type="EMBL" id="TMI76524.1"/>
    </source>
</evidence>
<gene>
    <name evidence="2" type="ORF">E6H05_03405</name>
</gene>
<dbReference type="Proteomes" id="UP000318834">
    <property type="component" value="Unassembled WGS sequence"/>
</dbReference>